<evidence type="ECO:0008006" key="5">
    <source>
        <dbReference type="Google" id="ProtNLM"/>
    </source>
</evidence>
<dbReference type="HOGENOM" id="CLU_099250_2_0_3"/>
<dbReference type="Pfam" id="PF11947">
    <property type="entry name" value="DUF3464"/>
    <property type="match status" value="1"/>
</dbReference>
<accession>Q7U7F2</accession>
<sequence length="138" mass="14783">MPEDRQSLPFEPKGSKKGGSKGDGNDQAIRQEAIPRYVADRMARRVAVFTGVPTVSGMGVFVGSYLLITKGIADIAPGLTLAGSGFFFLLGLVGLSFGVLSSSWDQQPGSLLGLENLKPNVQRMRQSIKAQKQQNKSD</sequence>
<protein>
    <recommendedName>
        <fullName evidence="5">Photosystem II assembly factor/ PAM68-like protein</fullName>
    </recommendedName>
</protein>
<proteinExistence type="predicted"/>
<dbReference type="KEGG" id="syw:SYNW1033"/>
<dbReference type="PANTHER" id="PTHR34575:SF1">
    <property type="entry name" value="PROTEIN PAM68, CHLOROPLASTIC"/>
    <property type="match status" value="1"/>
</dbReference>
<feature type="region of interest" description="Disordered" evidence="1">
    <location>
        <begin position="1"/>
        <end position="27"/>
    </location>
</feature>
<keyword evidence="4" id="KW-1185">Reference proteome</keyword>
<evidence type="ECO:0000313" key="4">
    <source>
        <dbReference type="Proteomes" id="UP000001422"/>
    </source>
</evidence>
<gene>
    <name evidence="3" type="ordered locus">SYNW1033</name>
</gene>
<dbReference type="InterPro" id="IPR021855">
    <property type="entry name" value="PAM68-like"/>
</dbReference>
<dbReference type="STRING" id="84588.SYNW1033"/>
<name>Q7U7F2_PARMW</name>
<dbReference type="AlphaFoldDB" id="Q7U7F2"/>
<organism evidence="3 4">
    <name type="scientific">Parasynechococcus marenigrum (strain WH8102)</name>
    <dbReference type="NCBI Taxonomy" id="84588"/>
    <lineage>
        <taxon>Bacteria</taxon>
        <taxon>Bacillati</taxon>
        <taxon>Cyanobacteriota</taxon>
        <taxon>Cyanophyceae</taxon>
        <taxon>Synechococcales</taxon>
        <taxon>Prochlorococcaceae</taxon>
        <taxon>Parasynechococcus</taxon>
        <taxon>Parasynechococcus marenigrum</taxon>
    </lineage>
</organism>
<dbReference type="EMBL" id="BX569691">
    <property type="protein sequence ID" value="CAE07548.1"/>
    <property type="molecule type" value="Genomic_DNA"/>
</dbReference>
<evidence type="ECO:0000256" key="1">
    <source>
        <dbReference type="SAM" id="MobiDB-lite"/>
    </source>
</evidence>
<reference evidence="3 4" key="1">
    <citation type="journal article" date="2003" name="Nature">
        <title>The genome of a motile marine Synechococcus.</title>
        <authorList>
            <person name="Palenik B."/>
            <person name="Brahamsha B."/>
            <person name="Larimer F."/>
            <person name="Land M."/>
            <person name="Hauser L."/>
            <person name="Chain P."/>
            <person name="Lamerdin J."/>
            <person name="Regala W."/>
            <person name="Allen E.A."/>
            <person name="McCarren J."/>
            <person name="Paulsen I."/>
            <person name="Dufresne A."/>
            <person name="Partensky F."/>
            <person name="Webb E."/>
            <person name="Waterbury J."/>
        </authorList>
    </citation>
    <scope>NUCLEOTIDE SEQUENCE [LARGE SCALE GENOMIC DNA]</scope>
    <source>
        <strain evidence="3 4">WH8102</strain>
    </source>
</reference>
<evidence type="ECO:0000313" key="3">
    <source>
        <dbReference type="EMBL" id="CAE07548.1"/>
    </source>
</evidence>
<dbReference type="eggNOG" id="ENOG50314X7">
    <property type="taxonomic scope" value="Bacteria"/>
</dbReference>
<feature type="transmembrane region" description="Helical" evidence="2">
    <location>
        <begin position="46"/>
        <end position="68"/>
    </location>
</feature>
<dbReference type="PANTHER" id="PTHR34575">
    <property type="entry name" value="PROTEIN PAM68, CHLOROPLASTIC"/>
    <property type="match status" value="1"/>
</dbReference>
<keyword evidence="2" id="KW-1133">Transmembrane helix</keyword>
<feature type="transmembrane region" description="Helical" evidence="2">
    <location>
        <begin position="80"/>
        <end position="100"/>
    </location>
</feature>
<keyword evidence="2" id="KW-0472">Membrane</keyword>
<dbReference type="Proteomes" id="UP000001422">
    <property type="component" value="Chromosome"/>
</dbReference>
<dbReference type="RefSeq" id="WP_011127898.1">
    <property type="nucleotide sequence ID" value="NC_005070.1"/>
</dbReference>
<evidence type="ECO:0000256" key="2">
    <source>
        <dbReference type="SAM" id="Phobius"/>
    </source>
</evidence>
<keyword evidence="2" id="KW-0812">Transmembrane</keyword>